<dbReference type="Proteomes" id="UP000198785">
    <property type="component" value="Unassembled WGS sequence"/>
</dbReference>
<dbReference type="Gene3D" id="2.40.70.10">
    <property type="entry name" value="Acid Proteases"/>
    <property type="match status" value="1"/>
</dbReference>
<dbReference type="InterPro" id="IPR021109">
    <property type="entry name" value="Peptidase_aspartic_dom_sf"/>
</dbReference>
<gene>
    <name evidence="2" type="ORF">SAMN05660206_10242</name>
</gene>
<evidence type="ECO:0000313" key="3">
    <source>
        <dbReference type="Proteomes" id="UP000198785"/>
    </source>
</evidence>
<reference evidence="2 3" key="1">
    <citation type="submission" date="2016-10" db="EMBL/GenBank/DDBJ databases">
        <authorList>
            <person name="de Groot N.N."/>
        </authorList>
    </citation>
    <scope>NUCLEOTIDE SEQUENCE [LARGE SCALE GENOMIC DNA]</scope>
    <source>
        <strain evidence="2 3">DSM 22789</strain>
    </source>
</reference>
<dbReference type="Pfam" id="PF05618">
    <property type="entry name" value="Zn_protease"/>
    <property type="match status" value="1"/>
</dbReference>
<keyword evidence="3" id="KW-1185">Reference proteome</keyword>
<proteinExistence type="predicted"/>
<protein>
    <submittedName>
        <fullName evidence="2">Uncharacterized conserved protein</fullName>
    </submittedName>
</protein>
<dbReference type="RefSeq" id="WP_093363613.1">
    <property type="nucleotide sequence ID" value="NZ_FOZZ01000002.1"/>
</dbReference>
<dbReference type="AlphaFoldDB" id="A0A1I6PZH1"/>
<dbReference type="InterPro" id="IPR008503">
    <property type="entry name" value="Asp_endopeptidase"/>
</dbReference>
<dbReference type="STRING" id="683125.SAMN05660206_10242"/>
<dbReference type="OrthoDB" id="9782977at2"/>
<dbReference type="PANTHER" id="PTHR38037">
    <property type="entry name" value="ZN_PROTEASE DOMAIN-CONTAINING PROTEIN"/>
    <property type="match status" value="1"/>
</dbReference>
<feature type="domain" description="Retropepsin-like aspartic endopeptidase" evidence="1">
    <location>
        <begin position="9"/>
        <end position="146"/>
    </location>
</feature>
<organism evidence="2 3">
    <name type="scientific">Sphingobacterium wenxiniae</name>
    <dbReference type="NCBI Taxonomy" id="683125"/>
    <lineage>
        <taxon>Bacteria</taxon>
        <taxon>Pseudomonadati</taxon>
        <taxon>Bacteroidota</taxon>
        <taxon>Sphingobacteriia</taxon>
        <taxon>Sphingobacteriales</taxon>
        <taxon>Sphingobacteriaceae</taxon>
        <taxon>Sphingobacterium</taxon>
    </lineage>
</organism>
<accession>A0A1I6PZH1</accession>
<name>A0A1I6PZH1_9SPHI</name>
<dbReference type="SUPFAM" id="SSF50630">
    <property type="entry name" value="Acid proteases"/>
    <property type="match status" value="1"/>
</dbReference>
<evidence type="ECO:0000313" key="2">
    <source>
        <dbReference type="EMBL" id="SFS45574.1"/>
    </source>
</evidence>
<sequence>MPVLPQKPIIGSVEIVDLPELGLYNIQAKIDTGAATSVLHCENFEIFEKNGHRYIRCELDEHPETKQGKFITITFPIHRERVVKSSFGQAELRHIFITKIKLFDTLFDIKLSVRDRSNMSYPMLLGRNFINKKFLVDVSQKYLAKNTG</sequence>
<evidence type="ECO:0000259" key="1">
    <source>
        <dbReference type="Pfam" id="PF05618"/>
    </source>
</evidence>
<dbReference type="PANTHER" id="PTHR38037:SF2">
    <property type="entry name" value="ATP-DEPENDENT ZINC PROTEASE DOMAIN-CONTAINING PROTEIN-RELATED"/>
    <property type="match status" value="1"/>
</dbReference>
<dbReference type="EMBL" id="FOZZ01000002">
    <property type="protein sequence ID" value="SFS45574.1"/>
    <property type="molecule type" value="Genomic_DNA"/>
</dbReference>